<dbReference type="InterPro" id="IPR036187">
    <property type="entry name" value="DNA_mismatch_repair_MutS_sf"/>
</dbReference>
<dbReference type="Gene3D" id="3.40.1170.10">
    <property type="entry name" value="DNA repair protein MutS, domain I"/>
    <property type="match status" value="1"/>
</dbReference>
<dbReference type="GO" id="GO:0005829">
    <property type="term" value="C:cytosol"/>
    <property type="evidence" value="ECO:0007669"/>
    <property type="project" value="TreeGrafter"/>
</dbReference>
<evidence type="ECO:0000256" key="4">
    <source>
        <dbReference type="ARBA" id="ARBA00022840"/>
    </source>
</evidence>
<dbReference type="Pfam" id="PF05192">
    <property type="entry name" value="MutS_III"/>
    <property type="match status" value="1"/>
</dbReference>
<name>A0A382K779_9ZZZZ</name>
<evidence type="ECO:0000313" key="9">
    <source>
        <dbReference type="EMBL" id="SVC19545.1"/>
    </source>
</evidence>
<protein>
    <recommendedName>
        <fullName evidence="8">DNA mismatch repair protein MutS core domain-containing protein</fullName>
    </recommendedName>
</protein>
<dbReference type="PANTHER" id="PTHR11361">
    <property type="entry name" value="DNA MISMATCH REPAIR PROTEIN MUTS FAMILY MEMBER"/>
    <property type="match status" value="1"/>
</dbReference>
<dbReference type="InterPro" id="IPR045076">
    <property type="entry name" value="MutS"/>
</dbReference>
<comment type="function">
    <text evidence="7">This protein is involved in the repair of mismatches in DNA. It is possible that it carries out the mismatch recognition step. This protein has a weak ATPase activity.</text>
</comment>
<dbReference type="PANTHER" id="PTHR11361:SF34">
    <property type="entry name" value="DNA MISMATCH REPAIR PROTEIN MSH1, MITOCHONDRIAL"/>
    <property type="match status" value="1"/>
</dbReference>
<dbReference type="GO" id="GO:0140664">
    <property type="term" value="F:ATP-dependent DNA damage sensor activity"/>
    <property type="evidence" value="ECO:0007669"/>
    <property type="project" value="InterPro"/>
</dbReference>
<dbReference type="SUPFAM" id="SSF53150">
    <property type="entry name" value="DNA repair protein MutS, domain II"/>
    <property type="match status" value="1"/>
</dbReference>
<feature type="non-terminal residue" evidence="9">
    <location>
        <position position="426"/>
    </location>
</feature>
<dbReference type="AlphaFoldDB" id="A0A382K779"/>
<feature type="domain" description="DNA mismatch repair protein MutS core" evidence="8">
    <location>
        <begin position="235"/>
        <end position="426"/>
    </location>
</feature>
<evidence type="ECO:0000256" key="3">
    <source>
        <dbReference type="ARBA" id="ARBA00022763"/>
    </source>
</evidence>
<dbReference type="InterPro" id="IPR007860">
    <property type="entry name" value="DNA_mmatch_repair_MutS_con_dom"/>
</dbReference>
<dbReference type="SMART" id="SM00533">
    <property type="entry name" value="MUTSd"/>
    <property type="match status" value="1"/>
</dbReference>
<dbReference type="InterPro" id="IPR036678">
    <property type="entry name" value="MutS_con_dom_sf"/>
</dbReference>
<evidence type="ECO:0000256" key="7">
    <source>
        <dbReference type="ARBA" id="ARBA00024647"/>
    </source>
</evidence>
<keyword evidence="4" id="KW-0067">ATP-binding</keyword>
<keyword evidence="2" id="KW-0547">Nucleotide-binding</keyword>
<comment type="similarity">
    <text evidence="1">Belongs to the DNA mismatch repair MutS family.</text>
</comment>
<sequence>LTKRANGAASSVPLAGFPYHVLDQHLHKLLKAGHRVAVCEQVEDPKLAKGIVKREVIEVLSPGTALTDKYLDQTENNYLCAVVLENRKCGIALLDYSTGEFHTCTRPHENLMTLLKQFQVSEVIISENQEADLKNLIRGENIFTTVIPDWCRGHDTAYNSLTSLFNVSSLKGFGIENDPLAVVSSGCALYYVDHNFKGRTEHIQSISLIQEDGIMGLDAYTLRNLEIFQSLSTQGIHGTLVGTIDETITGAGSRLLKNWLRQPLTDPLKINQRLDRITEFINDMNMLETIQSILKETSDLERIIAKISTGKADPRDVLNAGITLSKIPIIHKSINKESRVLKKLVKQFEDTREISESILQIIQDEPPVSIKNGGYISNGISNELDELRLLSSDASKWITEMQVKERKNNNIPSLKVGYNRVFGYYL</sequence>
<evidence type="ECO:0000256" key="6">
    <source>
        <dbReference type="ARBA" id="ARBA00023204"/>
    </source>
</evidence>
<evidence type="ECO:0000256" key="1">
    <source>
        <dbReference type="ARBA" id="ARBA00006271"/>
    </source>
</evidence>
<dbReference type="FunFam" id="1.10.1420.10:FF:000001">
    <property type="entry name" value="DNA mismatch repair protein MutS"/>
    <property type="match status" value="1"/>
</dbReference>
<dbReference type="Pfam" id="PF05188">
    <property type="entry name" value="MutS_II"/>
    <property type="match status" value="1"/>
</dbReference>
<dbReference type="GO" id="GO:0006298">
    <property type="term" value="P:mismatch repair"/>
    <property type="evidence" value="ECO:0007669"/>
    <property type="project" value="InterPro"/>
</dbReference>
<accession>A0A382K779</accession>
<dbReference type="EMBL" id="UINC01078457">
    <property type="protein sequence ID" value="SVC19545.1"/>
    <property type="molecule type" value="Genomic_DNA"/>
</dbReference>
<feature type="non-terminal residue" evidence="9">
    <location>
        <position position="1"/>
    </location>
</feature>
<dbReference type="GO" id="GO:0005524">
    <property type="term" value="F:ATP binding"/>
    <property type="evidence" value="ECO:0007669"/>
    <property type="project" value="UniProtKB-KW"/>
</dbReference>
<dbReference type="Gene3D" id="1.10.1420.10">
    <property type="match status" value="2"/>
</dbReference>
<organism evidence="9">
    <name type="scientific">marine metagenome</name>
    <dbReference type="NCBI Taxonomy" id="408172"/>
    <lineage>
        <taxon>unclassified sequences</taxon>
        <taxon>metagenomes</taxon>
        <taxon>ecological metagenomes</taxon>
    </lineage>
</organism>
<dbReference type="InterPro" id="IPR007696">
    <property type="entry name" value="DNA_mismatch_repair_MutS_core"/>
</dbReference>
<reference evidence="9" key="1">
    <citation type="submission" date="2018-05" db="EMBL/GenBank/DDBJ databases">
        <authorList>
            <person name="Lanie J.A."/>
            <person name="Ng W.-L."/>
            <person name="Kazmierczak K.M."/>
            <person name="Andrzejewski T.M."/>
            <person name="Davidsen T.M."/>
            <person name="Wayne K.J."/>
            <person name="Tettelin H."/>
            <person name="Glass J.I."/>
            <person name="Rusch D."/>
            <person name="Podicherti R."/>
            <person name="Tsui H.-C.T."/>
            <person name="Winkler M.E."/>
        </authorList>
    </citation>
    <scope>NUCLEOTIDE SEQUENCE</scope>
</reference>
<keyword evidence="6" id="KW-0234">DNA repair</keyword>
<evidence type="ECO:0000259" key="8">
    <source>
        <dbReference type="SMART" id="SM00533"/>
    </source>
</evidence>
<gene>
    <name evidence="9" type="ORF">METZ01_LOCUS272399</name>
</gene>
<keyword evidence="5" id="KW-0238">DNA-binding</keyword>
<dbReference type="Pfam" id="PF01624">
    <property type="entry name" value="MutS_I"/>
    <property type="match status" value="1"/>
</dbReference>
<proteinExistence type="inferred from homology"/>
<evidence type="ECO:0000256" key="2">
    <source>
        <dbReference type="ARBA" id="ARBA00022741"/>
    </source>
</evidence>
<dbReference type="SUPFAM" id="SSF48334">
    <property type="entry name" value="DNA repair protein MutS, domain III"/>
    <property type="match status" value="1"/>
</dbReference>
<dbReference type="GO" id="GO:0030983">
    <property type="term" value="F:mismatched DNA binding"/>
    <property type="evidence" value="ECO:0007669"/>
    <property type="project" value="InterPro"/>
</dbReference>
<evidence type="ECO:0000256" key="5">
    <source>
        <dbReference type="ARBA" id="ARBA00023125"/>
    </source>
</evidence>
<dbReference type="InterPro" id="IPR007695">
    <property type="entry name" value="DNA_mismatch_repair_MutS-lik_N"/>
</dbReference>
<keyword evidence="3" id="KW-0227">DNA damage</keyword>
<dbReference type="Gene3D" id="3.30.420.110">
    <property type="entry name" value="MutS, connector domain"/>
    <property type="match status" value="1"/>
</dbReference>
<dbReference type="InterPro" id="IPR016151">
    <property type="entry name" value="DNA_mismatch_repair_MutS_N"/>
</dbReference>
<dbReference type="SUPFAM" id="SSF55271">
    <property type="entry name" value="DNA repair protein MutS, domain I"/>
    <property type="match status" value="1"/>
</dbReference>